<comment type="caution">
    <text evidence="2">The sequence shown here is derived from an EMBL/GenBank/DDBJ whole genome shotgun (WGS) entry which is preliminary data.</text>
</comment>
<feature type="compositionally biased region" description="Low complexity" evidence="1">
    <location>
        <begin position="67"/>
        <end position="77"/>
    </location>
</feature>
<gene>
    <name evidence="2" type="ORF">PVAP13_7KG065500</name>
</gene>
<accession>A0A8T0QB25</accession>
<dbReference type="EMBL" id="CM029049">
    <property type="protein sequence ID" value="KAG2571100.1"/>
    <property type="molecule type" value="Genomic_DNA"/>
</dbReference>
<feature type="compositionally biased region" description="Low complexity" evidence="1">
    <location>
        <begin position="85"/>
        <end position="117"/>
    </location>
</feature>
<feature type="region of interest" description="Disordered" evidence="1">
    <location>
        <begin position="1"/>
        <end position="117"/>
    </location>
</feature>
<evidence type="ECO:0000313" key="2">
    <source>
        <dbReference type="EMBL" id="KAG2571100.1"/>
    </source>
</evidence>
<organism evidence="2 3">
    <name type="scientific">Panicum virgatum</name>
    <name type="common">Blackwell switchgrass</name>
    <dbReference type="NCBI Taxonomy" id="38727"/>
    <lineage>
        <taxon>Eukaryota</taxon>
        <taxon>Viridiplantae</taxon>
        <taxon>Streptophyta</taxon>
        <taxon>Embryophyta</taxon>
        <taxon>Tracheophyta</taxon>
        <taxon>Spermatophyta</taxon>
        <taxon>Magnoliopsida</taxon>
        <taxon>Liliopsida</taxon>
        <taxon>Poales</taxon>
        <taxon>Poaceae</taxon>
        <taxon>PACMAD clade</taxon>
        <taxon>Panicoideae</taxon>
        <taxon>Panicodae</taxon>
        <taxon>Paniceae</taxon>
        <taxon>Panicinae</taxon>
        <taxon>Panicum</taxon>
        <taxon>Panicum sect. Hiantes</taxon>
    </lineage>
</organism>
<evidence type="ECO:0000313" key="3">
    <source>
        <dbReference type="Proteomes" id="UP000823388"/>
    </source>
</evidence>
<dbReference type="AlphaFoldDB" id="A0A8T0QB25"/>
<name>A0A8T0QB25_PANVG</name>
<evidence type="ECO:0000256" key="1">
    <source>
        <dbReference type="SAM" id="MobiDB-lite"/>
    </source>
</evidence>
<reference evidence="2" key="1">
    <citation type="submission" date="2020-05" db="EMBL/GenBank/DDBJ databases">
        <title>WGS assembly of Panicum virgatum.</title>
        <authorList>
            <person name="Lovell J.T."/>
            <person name="Jenkins J."/>
            <person name="Shu S."/>
            <person name="Juenger T.E."/>
            <person name="Schmutz J."/>
        </authorList>
    </citation>
    <scope>NUCLEOTIDE SEQUENCE</scope>
    <source>
        <strain evidence="2">AP13</strain>
    </source>
</reference>
<feature type="compositionally biased region" description="Polar residues" evidence="1">
    <location>
        <begin position="48"/>
        <end position="58"/>
    </location>
</feature>
<sequence length="117" mass="12308">MARGRGRRTPTTSDLSTASPRAEPKPTRHAASPAPPRLDANRKLPTTPDDSGATSSSVLPIRPPSPSQTTGFSSRSSPSRRFHARATTTRPRSTRPAFGAARSAPLPPRAATADRAS</sequence>
<proteinExistence type="predicted"/>
<dbReference type="Proteomes" id="UP000823388">
    <property type="component" value="Chromosome 7K"/>
</dbReference>
<protein>
    <submittedName>
        <fullName evidence="2">Uncharacterized protein</fullName>
    </submittedName>
</protein>
<feature type="compositionally biased region" description="Polar residues" evidence="1">
    <location>
        <begin position="9"/>
        <end position="19"/>
    </location>
</feature>
<keyword evidence="3" id="KW-1185">Reference proteome</keyword>